<proteinExistence type="predicted"/>
<gene>
    <name evidence="1" type="ORF">LIER_25078</name>
</gene>
<dbReference type="EMBL" id="BAABME010007453">
    <property type="protein sequence ID" value="GAA0170923.1"/>
    <property type="molecule type" value="Genomic_DNA"/>
</dbReference>
<dbReference type="AlphaFoldDB" id="A0AAV3R6M1"/>
<accession>A0AAV3R6M1</accession>
<comment type="caution">
    <text evidence="1">The sequence shown here is derived from an EMBL/GenBank/DDBJ whole genome shotgun (WGS) entry which is preliminary data.</text>
</comment>
<sequence length="90" mass="10418">MELRGNMKQAMVGQVGVGEDTNLWHDNWLSGGPIVGRLTKEEAAWVGLNSTNKVAQYRLIRWPRGRRVTQQIRLLQEQMEEVELSERKDQ</sequence>
<evidence type="ECO:0000313" key="1">
    <source>
        <dbReference type="EMBL" id="GAA0170923.1"/>
    </source>
</evidence>
<organism evidence="1 2">
    <name type="scientific">Lithospermum erythrorhizon</name>
    <name type="common">Purple gromwell</name>
    <name type="synonym">Lithospermum officinale var. erythrorhizon</name>
    <dbReference type="NCBI Taxonomy" id="34254"/>
    <lineage>
        <taxon>Eukaryota</taxon>
        <taxon>Viridiplantae</taxon>
        <taxon>Streptophyta</taxon>
        <taxon>Embryophyta</taxon>
        <taxon>Tracheophyta</taxon>
        <taxon>Spermatophyta</taxon>
        <taxon>Magnoliopsida</taxon>
        <taxon>eudicotyledons</taxon>
        <taxon>Gunneridae</taxon>
        <taxon>Pentapetalae</taxon>
        <taxon>asterids</taxon>
        <taxon>lamiids</taxon>
        <taxon>Boraginales</taxon>
        <taxon>Boraginaceae</taxon>
        <taxon>Boraginoideae</taxon>
        <taxon>Lithospermeae</taxon>
        <taxon>Lithospermum</taxon>
    </lineage>
</organism>
<name>A0AAV3R6M1_LITER</name>
<protein>
    <submittedName>
        <fullName evidence="1">Uncharacterized protein</fullName>
    </submittedName>
</protein>
<evidence type="ECO:0000313" key="2">
    <source>
        <dbReference type="Proteomes" id="UP001454036"/>
    </source>
</evidence>
<dbReference type="Proteomes" id="UP001454036">
    <property type="component" value="Unassembled WGS sequence"/>
</dbReference>
<reference evidence="1 2" key="1">
    <citation type="submission" date="2024-01" db="EMBL/GenBank/DDBJ databases">
        <title>The complete chloroplast genome sequence of Lithospermum erythrorhizon: insights into the phylogenetic relationship among Boraginaceae species and the maternal lineages of purple gromwells.</title>
        <authorList>
            <person name="Okada T."/>
            <person name="Watanabe K."/>
        </authorList>
    </citation>
    <scope>NUCLEOTIDE SEQUENCE [LARGE SCALE GENOMIC DNA]</scope>
</reference>
<keyword evidence="2" id="KW-1185">Reference proteome</keyword>